<dbReference type="InterPro" id="IPR050664">
    <property type="entry name" value="Octanoyltrans_LipM/LipL"/>
</dbReference>
<dbReference type="EMBL" id="CP019285">
    <property type="protein sequence ID" value="APW97962.1"/>
    <property type="molecule type" value="Genomic_DNA"/>
</dbReference>
<name>M0L9C9_NATLA</name>
<dbReference type="EMBL" id="AOLZ01000073">
    <property type="protein sequence ID" value="EMA28515.1"/>
    <property type="molecule type" value="Genomic_DNA"/>
</dbReference>
<dbReference type="AlphaFoldDB" id="M0L9C9"/>
<dbReference type="eggNOG" id="arCOG01939">
    <property type="taxonomic scope" value="Archaea"/>
</dbReference>
<evidence type="ECO:0000259" key="1">
    <source>
        <dbReference type="PROSITE" id="PS51733"/>
    </source>
</evidence>
<reference evidence="2 5" key="1">
    <citation type="journal article" date="2011" name="J. Bacteriol.">
        <title>Genome sequence of Halobiforma lacisalsi AJ5, an extremely halophilic archaeon which harbors a bop gene.</title>
        <authorList>
            <person name="Jiang X."/>
            <person name="Wang S."/>
            <person name="Cheng H."/>
            <person name="Huo Y."/>
            <person name="Zhang X."/>
            <person name="Zhu X."/>
            <person name="Han X."/>
            <person name="Ni P."/>
            <person name="Wu M."/>
        </authorList>
    </citation>
    <scope>NUCLEOTIDE SEQUENCE [LARGE SCALE GENOMIC DNA]</scope>
    <source>
        <strain evidence="2 5">AJ5</strain>
    </source>
</reference>
<dbReference type="STRING" id="358396.CHINAEXTREME_09295"/>
<reference evidence="2" key="3">
    <citation type="submission" date="2017-01" db="EMBL/GenBank/DDBJ databases">
        <authorList>
            <person name="Mah S.A."/>
            <person name="Swanson W.J."/>
            <person name="Moy G.W."/>
            <person name="Vacquier V.D."/>
        </authorList>
    </citation>
    <scope>NUCLEOTIDE SEQUENCE</scope>
    <source>
        <strain evidence="2">AJ5</strain>
    </source>
</reference>
<keyword evidence="4" id="KW-1185">Reference proteome</keyword>
<dbReference type="InterPro" id="IPR045864">
    <property type="entry name" value="aa-tRNA-synth_II/BPL/LPL"/>
</dbReference>
<organism evidence="3 4">
    <name type="scientific">Natronobacterium lacisalsi AJ5</name>
    <dbReference type="NCBI Taxonomy" id="358396"/>
    <lineage>
        <taxon>Archaea</taxon>
        <taxon>Methanobacteriati</taxon>
        <taxon>Methanobacteriota</taxon>
        <taxon>Stenosarchaea group</taxon>
        <taxon>Halobacteria</taxon>
        <taxon>Halobacteriales</taxon>
        <taxon>Natrialbaceae</taxon>
        <taxon>Natronobacterium</taxon>
    </lineage>
</organism>
<dbReference type="PANTHER" id="PTHR43679:SF2">
    <property type="entry name" value="OCTANOYL-[GCVH]:PROTEIN N-OCTANOYLTRANSFERASE"/>
    <property type="match status" value="1"/>
</dbReference>
<evidence type="ECO:0000313" key="4">
    <source>
        <dbReference type="Proteomes" id="UP000011555"/>
    </source>
</evidence>
<dbReference type="PANTHER" id="PTHR43679">
    <property type="entry name" value="OCTANOYLTRANSFERASE LIPM-RELATED"/>
    <property type="match status" value="1"/>
</dbReference>
<dbReference type="PATRIC" id="fig|358396.7.peg.3609"/>
<feature type="domain" description="BPL/LPL catalytic" evidence="1">
    <location>
        <begin position="39"/>
        <end position="248"/>
    </location>
</feature>
<sequence>MRSTMTELADREWRLIRDDPRDGATQMALEEIAAERALEDDVRTVRVYSWEPSTLSLGYRQDAASVDWEYCDREGIDVTRRQTGGGGIYHDRYADISYTIVAPADEVPGDLMDCYALFCEPILEAFDRMGVDADFAGAEQASIYYPSCYLRDINPAHDVVAPASVEGEAGKISGNAQYRQRDVVIQHGSLSYDLEPERHVGVFDPEDDLEPETFVDRVTSISEQAGIDREEAVETLGDALADWCDAHEGEWRADELERADDLAERKYGTDAWVRDREVLEAAGRER</sequence>
<evidence type="ECO:0000313" key="3">
    <source>
        <dbReference type="EMBL" id="EMA28515.1"/>
    </source>
</evidence>
<proteinExistence type="predicted"/>
<dbReference type="Gene3D" id="3.30.930.10">
    <property type="entry name" value="Bira Bifunctional Protein, Domain 2"/>
    <property type="match status" value="1"/>
</dbReference>
<reference evidence="3 4" key="2">
    <citation type="journal article" date="2014" name="PLoS Genet.">
        <title>Phylogenetically driven sequencing of extremely halophilic archaea reveals strategies for static and dynamic osmo-response.</title>
        <authorList>
            <person name="Becker E.A."/>
            <person name="Seitzer P.M."/>
            <person name="Tritt A."/>
            <person name="Larsen D."/>
            <person name="Krusor M."/>
            <person name="Yao A.I."/>
            <person name="Wu D."/>
            <person name="Madern D."/>
            <person name="Eisen J.A."/>
            <person name="Darling A.E."/>
            <person name="Facciotti M.T."/>
        </authorList>
    </citation>
    <scope>NUCLEOTIDE SEQUENCE [LARGE SCALE GENOMIC DNA]</scope>
    <source>
        <strain evidence="3 4">AJ5</strain>
    </source>
</reference>
<dbReference type="GO" id="GO:0016874">
    <property type="term" value="F:ligase activity"/>
    <property type="evidence" value="ECO:0007669"/>
    <property type="project" value="UniProtKB-KW"/>
</dbReference>
<dbReference type="PROSITE" id="PS51733">
    <property type="entry name" value="BPL_LPL_CATALYTIC"/>
    <property type="match status" value="1"/>
</dbReference>
<accession>M0L9C9</accession>
<dbReference type="SUPFAM" id="SSF55681">
    <property type="entry name" value="Class II aaRS and biotin synthetases"/>
    <property type="match status" value="1"/>
</dbReference>
<gene>
    <name evidence="3" type="ORF">C445_17861</name>
    <name evidence="2" type="ORF">CHINAEXTREME_09295</name>
</gene>
<protein>
    <submittedName>
        <fullName evidence="3">Biotin/lipoate A/B protein ligase</fullName>
    </submittedName>
    <submittedName>
        <fullName evidence="2">Lipase</fullName>
    </submittedName>
</protein>
<dbReference type="Proteomes" id="UP000186547">
    <property type="component" value="Chromosome"/>
</dbReference>
<evidence type="ECO:0000313" key="5">
    <source>
        <dbReference type="Proteomes" id="UP000186547"/>
    </source>
</evidence>
<dbReference type="Proteomes" id="UP000011555">
    <property type="component" value="Unassembled WGS sequence"/>
</dbReference>
<dbReference type="CDD" id="cd16443">
    <property type="entry name" value="LplA"/>
    <property type="match status" value="1"/>
</dbReference>
<dbReference type="InterPro" id="IPR004143">
    <property type="entry name" value="BPL_LPL_catalytic"/>
</dbReference>
<evidence type="ECO:0000313" key="2">
    <source>
        <dbReference type="EMBL" id="APW97962.1"/>
    </source>
</evidence>
<keyword evidence="3" id="KW-0436">Ligase</keyword>
<dbReference type="KEGG" id="hlc:CHINAEXTREME09295"/>
<dbReference type="Pfam" id="PF21948">
    <property type="entry name" value="LplA-B_cat"/>
    <property type="match status" value="1"/>
</dbReference>